<feature type="chain" id="PRO_5035802083" evidence="2">
    <location>
        <begin position="17"/>
        <end position="69"/>
    </location>
</feature>
<evidence type="ECO:0000313" key="3">
    <source>
        <dbReference type="EMBL" id="CAF4500292.1"/>
    </source>
</evidence>
<evidence type="ECO:0000256" key="1">
    <source>
        <dbReference type="SAM" id="MobiDB-lite"/>
    </source>
</evidence>
<comment type="caution">
    <text evidence="3">The sequence shown here is derived from an EMBL/GenBank/DDBJ whole genome shotgun (WGS) entry which is preliminary data.</text>
</comment>
<proteinExistence type="predicted"/>
<feature type="signal peptide" evidence="2">
    <location>
        <begin position="1"/>
        <end position="16"/>
    </location>
</feature>
<protein>
    <submittedName>
        <fullName evidence="3">Uncharacterized protein</fullName>
    </submittedName>
</protein>
<name>A0A8S2XIJ4_9BILA</name>
<reference evidence="3" key="1">
    <citation type="submission" date="2021-02" db="EMBL/GenBank/DDBJ databases">
        <authorList>
            <person name="Nowell W R."/>
        </authorList>
    </citation>
    <scope>NUCLEOTIDE SEQUENCE</scope>
</reference>
<organism evidence="3 4">
    <name type="scientific">Rotaria magnacalcarata</name>
    <dbReference type="NCBI Taxonomy" id="392030"/>
    <lineage>
        <taxon>Eukaryota</taxon>
        <taxon>Metazoa</taxon>
        <taxon>Spiralia</taxon>
        <taxon>Gnathifera</taxon>
        <taxon>Rotifera</taxon>
        <taxon>Eurotatoria</taxon>
        <taxon>Bdelloidea</taxon>
        <taxon>Philodinida</taxon>
        <taxon>Philodinidae</taxon>
        <taxon>Rotaria</taxon>
    </lineage>
</organism>
<accession>A0A8S2XIJ4</accession>
<feature type="region of interest" description="Disordered" evidence="1">
    <location>
        <begin position="50"/>
        <end position="69"/>
    </location>
</feature>
<keyword evidence="2" id="KW-0732">Signal</keyword>
<feature type="non-terminal residue" evidence="3">
    <location>
        <position position="69"/>
    </location>
</feature>
<dbReference type="AlphaFoldDB" id="A0A8S2XIJ4"/>
<evidence type="ECO:0000256" key="2">
    <source>
        <dbReference type="SAM" id="SignalP"/>
    </source>
</evidence>
<gene>
    <name evidence="3" type="ORF">BYL167_LOCUS35980</name>
</gene>
<sequence>MRVLSILLIYIESTLHLVLRLRGSADDDSEPTACKRRKITTNVNVVDDDDENYESIDSSQMSGLSEHVV</sequence>
<dbReference type="Proteomes" id="UP000681967">
    <property type="component" value="Unassembled WGS sequence"/>
</dbReference>
<dbReference type="EMBL" id="CAJOBH010077238">
    <property type="protein sequence ID" value="CAF4500292.1"/>
    <property type="molecule type" value="Genomic_DNA"/>
</dbReference>
<evidence type="ECO:0000313" key="4">
    <source>
        <dbReference type="Proteomes" id="UP000681967"/>
    </source>
</evidence>